<dbReference type="Proteomes" id="UP000241769">
    <property type="component" value="Unassembled WGS sequence"/>
</dbReference>
<sequence length="67" mass="7475">MAAAWHTFTASDTDSFSGSALGCVMPETKRRPLFLFQYIFFGGSTSLQLSKRLCGTTDRLLLLLKIR</sequence>
<reference evidence="1 2" key="1">
    <citation type="journal article" date="2018" name="Genome Biol. Evol.">
        <title>Multiple Roots of Fruiting Body Formation in Amoebozoa.</title>
        <authorList>
            <person name="Hillmann F."/>
            <person name="Forbes G."/>
            <person name="Novohradska S."/>
            <person name="Ferling I."/>
            <person name="Riege K."/>
            <person name="Groth M."/>
            <person name="Westermann M."/>
            <person name="Marz M."/>
            <person name="Spaller T."/>
            <person name="Winckler T."/>
            <person name="Schaap P."/>
            <person name="Glockner G."/>
        </authorList>
    </citation>
    <scope>NUCLEOTIDE SEQUENCE [LARGE SCALE GENOMIC DNA]</scope>
    <source>
        <strain evidence="1 2">Jena</strain>
    </source>
</reference>
<keyword evidence="2" id="KW-1185">Reference proteome</keyword>
<accession>A0A2P6NB72</accession>
<evidence type="ECO:0000313" key="2">
    <source>
        <dbReference type="Proteomes" id="UP000241769"/>
    </source>
</evidence>
<dbReference type="InParanoid" id="A0A2P6NB72"/>
<protein>
    <submittedName>
        <fullName evidence="1">Uncharacterized protein</fullName>
    </submittedName>
</protein>
<proteinExistence type="predicted"/>
<comment type="caution">
    <text evidence="1">The sequence shown here is derived from an EMBL/GenBank/DDBJ whole genome shotgun (WGS) entry which is preliminary data.</text>
</comment>
<organism evidence="1 2">
    <name type="scientific">Planoprotostelium fungivorum</name>
    <dbReference type="NCBI Taxonomy" id="1890364"/>
    <lineage>
        <taxon>Eukaryota</taxon>
        <taxon>Amoebozoa</taxon>
        <taxon>Evosea</taxon>
        <taxon>Variosea</taxon>
        <taxon>Cavosteliida</taxon>
        <taxon>Cavosteliaceae</taxon>
        <taxon>Planoprotostelium</taxon>
    </lineage>
</organism>
<dbReference type="EMBL" id="MDYQ01000129">
    <property type="protein sequence ID" value="PRP81200.1"/>
    <property type="molecule type" value="Genomic_DNA"/>
</dbReference>
<dbReference type="AlphaFoldDB" id="A0A2P6NB72"/>
<name>A0A2P6NB72_9EUKA</name>
<gene>
    <name evidence="1" type="ORF">PROFUN_02034</name>
</gene>
<evidence type="ECO:0000313" key="1">
    <source>
        <dbReference type="EMBL" id="PRP81200.1"/>
    </source>
</evidence>